<sequence length="85" mass="9800">MKNAMASYFGALFFYFLSFISAFSIGLYVLLGAVLFLVLGIAKSLNLLRKKINYLFFSLVSVVIWYLLISFVDDYYLFFPFAVFS</sequence>
<reference evidence="2 3" key="1">
    <citation type="submission" date="2019-11" db="EMBL/GenBank/DDBJ databases">
        <authorList>
            <person name="Li X."/>
        </authorList>
    </citation>
    <scope>NUCLEOTIDE SEQUENCE [LARGE SCALE GENOMIC DNA]</scope>
    <source>
        <strain evidence="2 3">L9</strain>
    </source>
</reference>
<evidence type="ECO:0000313" key="3">
    <source>
        <dbReference type="Proteomes" id="UP000469125"/>
    </source>
</evidence>
<keyword evidence="1" id="KW-0472">Membrane</keyword>
<accession>A0A6N8FKJ3</accession>
<name>A0A6N8FKJ3_9BACI</name>
<keyword evidence="1" id="KW-0812">Transmembrane</keyword>
<feature type="transmembrane region" description="Helical" evidence="1">
    <location>
        <begin position="12"/>
        <end position="42"/>
    </location>
</feature>
<organism evidence="2 3">
    <name type="scientific">Ornithinibacillus caprae</name>
    <dbReference type="NCBI Taxonomy" id="2678566"/>
    <lineage>
        <taxon>Bacteria</taxon>
        <taxon>Bacillati</taxon>
        <taxon>Bacillota</taxon>
        <taxon>Bacilli</taxon>
        <taxon>Bacillales</taxon>
        <taxon>Bacillaceae</taxon>
        <taxon>Ornithinibacillus</taxon>
    </lineage>
</organism>
<feature type="transmembrane region" description="Helical" evidence="1">
    <location>
        <begin position="54"/>
        <end position="72"/>
    </location>
</feature>
<dbReference type="EMBL" id="WOCA01000003">
    <property type="protein sequence ID" value="MUK87808.1"/>
    <property type="molecule type" value="Genomic_DNA"/>
</dbReference>
<proteinExistence type="predicted"/>
<gene>
    <name evidence="2" type="ORF">GMD78_05255</name>
</gene>
<protein>
    <submittedName>
        <fullName evidence="2">Uncharacterized protein</fullName>
    </submittedName>
</protein>
<keyword evidence="1" id="KW-1133">Transmembrane helix</keyword>
<dbReference type="Proteomes" id="UP000469125">
    <property type="component" value="Unassembled WGS sequence"/>
</dbReference>
<keyword evidence="3" id="KW-1185">Reference proteome</keyword>
<comment type="caution">
    <text evidence="2">The sequence shown here is derived from an EMBL/GenBank/DDBJ whole genome shotgun (WGS) entry which is preliminary data.</text>
</comment>
<evidence type="ECO:0000313" key="2">
    <source>
        <dbReference type="EMBL" id="MUK87808.1"/>
    </source>
</evidence>
<dbReference type="RefSeq" id="WP_155667700.1">
    <property type="nucleotide sequence ID" value="NZ_WOCA01000003.1"/>
</dbReference>
<dbReference type="AlphaFoldDB" id="A0A6N8FKJ3"/>
<evidence type="ECO:0000256" key="1">
    <source>
        <dbReference type="SAM" id="Phobius"/>
    </source>
</evidence>